<comment type="subcellular location">
    <subcellularLocation>
        <location evidence="1">Cell membrane</location>
        <topology evidence="1">Multi-pass membrane protein</topology>
    </subcellularLocation>
</comment>
<keyword evidence="6 7" id="KW-0472">Membrane</keyword>
<dbReference type="InterPro" id="IPR003370">
    <property type="entry name" value="Chromate_transpt"/>
</dbReference>
<reference evidence="9 10" key="1">
    <citation type="submission" date="2023-07" db="EMBL/GenBank/DDBJ databases">
        <title>Genomic Encyclopedia of Type Strains, Phase IV (KMG-IV): sequencing the most valuable type-strain genomes for metagenomic binning, comparative biology and taxonomic classification.</title>
        <authorList>
            <person name="Goeker M."/>
        </authorList>
    </citation>
    <scope>NUCLEOTIDE SEQUENCE [LARGE SCALE GENOMIC DNA]</scope>
    <source>
        <strain evidence="9 10">B6-8</strain>
    </source>
</reference>
<feature type="transmembrane region" description="Helical" evidence="7">
    <location>
        <begin position="306"/>
        <end position="335"/>
    </location>
</feature>
<dbReference type="EMBL" id="JAUSVO010000002">
    <property type="protein sequence ID" value="MDQ0436958.1"/>
    <property type="molecule type" value="Genomic_DNA"/>
</dbReference>
<evidence type="ECO:0000256" key="4">
    <source>
        <dbReference type="ARBA" id="ARBA00022692"/>
    </source>
</evidence>
<evidence type="ECO:0000256" key="2">
    <source>
        <dbReference type="ARBA" id="ARBA00005262"/>
    </source>
</evidence>
<feature type="domain" description="Rhodanese" evidence="8">
    <location>
        <begin position="18"/>
        <end position="107"/>
    </location>
</feature>
<dbReference type="Proteomes" id="UP001241603">
    <property type="component" value="Unassembled WGS sequence"/>
</dbReference>
<dbReference type="InterPro" id="IPR036873">
    <property type="entry name" value="Rhodanese-like_dom_sf"/>
</dbReference>
<dbReference type="SUPFAM" id="SSF52821">
    <property type="entry name" value="Rhodanese/Cell cycle control phosphatase"/>
    <property type="match status" value="1"/>
</dbReference>
<name>A0ABU0H3T1_9HYPH</name>
<feature type="transmembrane region" description="Helical" evidence="7">
    <location>
        <begin position="347"/>
        <end position="368"/>
    </location>
</feature>
<keyword evidence="4 7" id="KW-0812">Transmembrane</keyword>
<dbReference type="Pfam" id="PF09828">
    <property type="entry name" value="ChrB_C"/>
    <property type="match status" value="1"/>
</dbReference>
<dbReference type="RefSeq" id="WP_266347897.1">
    <property type="nucleotide sequence ID" value="NZ_JAPKNG010000002.1"/>
</dbReference>
<evidence type="ECO:0000256" key="3">
    <source>
        <dbReference type="ARBA" id="ARBA00022475"/>
    </source>
</evidence>
<dbReference type="Gene3D" id="3.40.250.10">
    <property type="entry name" value="Rhodanese-like domain"/>
    <property type="match status" value="1"/>
</dbReference>
<protein>
    <submittedName>
        <fullName evidence="9">Rhodanese-related sulfurtransferase</fullName>
    </submittedName>
</protein>
<dbReference type="InterPro" id="IPR018634">
    <property type="entry name" value="ChrB_C"/>
</dbReference>
<evidence type="ECO:0000259" key="8">
    <source>
        <dbReference type="PROSITE" id="PS50206"/>
    </source>
</evidence>
<evidence type="ECO:0000313" key="10">
    <source>
        <dbReference type="Proteomes" id="UP001241603"/>
    </source>
</evidence>
<dbReference type="PANTHER" id="PTHR33567">
    <property type="entry name" value="CHROMATE ION TRANSPORTER (EUROFUNG)"/>
    <property type="match status" value="1"/>
</dbReference>
<comment type="similarity">
    <text evidence="2">Belongs to the chromate ion transporter (CHR) (TC 2.A.51) family.</text>
</comment>
<keyword evidence="5 7" id="KW-1133">Transmembrane helix</keyword>
<evidence type="ECO:0000313" key="9">
    <source>
        <dbReference type="EMBL" id="MDQ0436958.1"/>
    </source>
</evidence>
<dbReference type="PANTHER" id="PTHR33567:SF3">
    <property type="entry name" value="CHROMATE ION TRANSPORTER (EUROFUNG)"/>
    <property type="match status" value="1"/>
</dbReference>
<evidence type="ECO:0000256" key="1">
    <source>
        <dbReference type="ARBA" id="ARBA00004651"/>
    </source>
</evidence>
<evidence type="ECO:0000256" key="7">
    <source>
        <dbReference type="SAM" id="Phobius"/>
    </source>
</evidence>
<organism evidence="9 10">
    <name type="scientific">Kaistia dalseonensis</name>
    <dbReference type="NCBI Taxonomy" id="410840"/>
    <lineage>
        <taxon>Bacteria</taxon>
        <taxon>Pseudomonadati</taxon>
        <taxon>Pseudomonadota</taxon>
        <taxon>Alphaproteobacteria</taxon>
        <taxon>Hyphomicrobiales</taxon>
        <taxon>Kaistiaceae</taxon>
        <taxon>Kaistia</taxon>
    </lineage>
</organism>
<accession>A0ABU0H3T1</accession>
<dbReference type="PROSITE" id="PS50206">
    <property type="entry name" value="RHODANESE_3"/>
    <property type="match status" value="1"/>
</dbReference>
<sequence>MPSNTEISVSQLSRLAGLPTAPIIINVRTPEDFDADPRLLPAALRLDFQTVATWAAEFAGRDVVIVCQKGLKPSQGVTAWLRHEGIKAETSESGFEAWRALGGLLVRTDKLPPRDAANRTVWVTRARPKVDRIACPWLIRRFIDPDALFLFVAASEVAALAERFNATAFDVDGGNWSHRGERCTFDTTTEEFGLTSEPLHRLALIVRADTARLDLVPQAAGFLAASLGLSRMFRDDLEQLEAGLLLYDVFYRWCRDATEETHNWLAPGEMVDGLGLAETTPGPLIMVLQFVGFLAAHRAPCSLDPLLAVCLGALLTTRATFAPCFFWMFLGAPYIEALRGNKAVSSALLAITAAVLGVMINLALWFGLHVVFRAVRSFGVFSVGPICRC</sequence>
<comment type="caution">
    <text evidence="9">The sequence shown here is derived from an EMBL/GenBank/DDBJ whole genome shotgun (WGS) entry which is preliminary data.</text>
</comment>
<keyword evidence="3" id="KW-1003">Cell membrane</keyword>
<keyword evidence="10" id="KW-1185">Reference proteome</keyword>
<dbReference type="Pfam" id="PF02417">
    <property type="entry name" value="Chromate_transp"/>
    <property type="match status" value="1"/>
</dbReference>
<evidence type="ECO:0000256" key="6">
    <source>
        <dbReference type="ARBA" id="ARBA00023136"/>
    </source>
</evidence>
<gene>
    <name evidence="9" type="ORF">QO014_001343</name>
</gene>
<dbReference type="InterPro" id="IPR001763">
    <property type="entry name" value="Rhodanese-like_dom"/>
</dbReference>
<evidence type="ECO:0000256" key="5">
    <source>
        <dbReference type="ARBA" id="ARBA00022989"/>
    </source>
</evidence>
<proteinExistence type="inferred from homology"/>